<sequence>MKFKLIFTLILSYLYSERVYADKNDQLFTEGKSLYTTHCLMCHGNKGMGDGPVGNNLTKKLPPLKMISQKQIEDILKSGKIGVMPDYRTTLSAIQKQAVAFYIIKDFSKKP</sequence>
<dbReference type="AlphaFoldDB" id="A0A369KQC8"/>
<name>A0A369KQC8_9BACT</name>
<keyword evidence="7" id="KW-1185">Reference proteome</keyword>
<dbReference type="EMBL" id="QOVW01000110">
    <property type="protein sequence ID" value="RDB35067.1"/>
    <property type="molecule type" value="Genomic_DNA"/>
</dbReference>
<dbReference type="InterPro" id="IPR009056">
    <property type="entry name" value="Cyt_c-like_dom"/>
</dbReference>
<keyword evidence="1 4" id="KW-0349">Heme</keyword>
<dbReference type="PROSITE" id="PS51007">
    <property type="entry name" value="CYTC"/>
    <property type="match status" value="1"/>
</dbReference>
<dbReference type="GO" id="GO:0009055">
    <property type="term" value="F:electron transfer activity"/>
    <property type="evidence" value="ECO:0007669"/>
    <property type="project" value="InterPro"/>
</dbReference>
<evidence type="ECO:0000313" key="6">
    <source>
        <dbReference type="EMBL" id="RDB35067.1"/>
    </source>
</evidence>
<dbReference type="SUPFAM" id="SSF46626">
    <property type="entry name" value="Cytochrome c"/>
    <property type="match status" value="1"/>
</dbReference>
<dbReference type="Pfam" id="PF13442">
    <property type="entry name" value="Cytochrome_CBB3"/>
    <property type="match status" value="1"/>
</dbReference>
<evidence type="ECO:0000313" key="7">
    <source>
        <dbReference type="Proteomes" id="UP000253934"/>
    </source>
</evidence>
<dbReference type="RefSeq" id="WP_338635622.1">
    <property type="nucleotide sequence ID" value="NZ_CP146516.1"/>
</dbReference>
<organism evidence="6 7">
    <name type="scientific">Spirobacillus cienkowskii</name>
    <dbReference type="NCBI Taxonomy" id="495820"/>
    <lineage>
        <taxon>Bacteria</taxon>
        <taxon>Pseudomonadati</taxon>
        <taxon>Bdellovibrionota</taxon>
        <taxon>Oligoflexia</taxon>
        <taxon>Silvanigrellales</taxon>
        <taxon>Spirobacillus</taxon>
    </lineage>
</organism>
<keyword evidence="2 4" id="KW-0479">Metal-binding</keyword>
<proteinExistence type="predicted"/>
<feature type="domain" description="Cytochrome c" evidence="5">
    <location>
        <begin position="26"/>
        <end position="107"/>
    </location>
</feature>
<protein>
    <recommendedName>
        <fullName evidence="5">Cytochrome c domain-containing protein</fullName>
    </recommendedName>
</protein>
<dbReference type="Proteomes" id="UP000253934">
    <property type="component" value="Unassembled WGS sequence"/>
</dbReference>
<evidence type="ECO:0000256" key="1">
    <source>
        <dbReference type="ARBA" id="ARBA00022617"/>
    </source>
</evidence>
<dbReference type="InterPro" id="IPR036909">
    <property type="entry name" value="Cyt_c-like_dom_sf"/>
</dbReference>
<comment type="caution">
    <text evidence="6">The sequence shown here is derived from an EMBL/GenBank/DDBJ whole genome shotgun (WGS) entry which is preliminary data.</text>
</comment>
<accession>A0A369KQC8</accession>
<dbReference type="GO" id="GO:0046872">
    <property type="term" value="F:metal ion binding"/>
    <property type="evidence" value="ECO:0007669"/>
    <property type="project" value="UniProtKB-KW"/>
</dbReference>
<keyword evidence="3 4" id="KW-0408">Iron</keyword>
<reference evidence="6" key="1">
    <citation type="submission" date="2018-04" db="EMBL/GenBank/DDBJ databases">
        <title>Draft genome sequence of the Candidatus Spirobacillus cienkowskii, a pathogen of freshwater Daphnia species, reconstructed from hemolymph metagenomic reads.</title>
        <authorList>
            <person name="Bresciani L."/>
            <person name="Lemos L.N."/>
            <person name="Wale N."/>
            <person name="Lin J.Y."/>
            <person name="Fernandes G.R."/>
            <person name="Duffy M.A."/>
            <person name="Rodrigues J.M."/>
        </authorList>
    </citation>
    <scope>NUCLEOTIDE SEQUENCE [LARGE SCALE GENOMIC DNA]</scope>
    <source>
        <strain evidence="6">Binning01</strain>
    </source>
</reference>
<evidence type="ECO:0000256" key="4">
    <source>
        <dbReference type="PROSITE-ProRule" id="PRU00433"/>
    </source>
</evidence>
<gene>
    <name evidence="6" type="ORF">DCC88_12090</name>
</gene>
<dbReference type="Gene3D" id="1.10.760.10">
    <property type="entry name" value="Cytochrome c-like domain"/>
    <property type="match status" value="1"/>
</dbReference>
<evidence type="ECO:0000259" key="5">
    <source>
        <dbReference type="PROSITE" id="PS51007"/>
    </source>
</evidence>
<evidence type="ECO:0000256" key="2">
    <source>
        <dbReference type="ARBA" id="ARBA00022723"/>
    </source>
</evidence>
<dbReference type="GO" id="GO:0020037">
    <property type="term" value="F:heme binding"/>
    <property type="evidence" value="ECO:0007669"/>
    <property type="project" value="InterPro"/>
</dbReference>
<evidence type="ECO:0000256" key="3">
    <source>
        <dbReference type="ARBA" id="ARBA00023004"/>
    </source>
</evidence>